<evidence type="ECO:0000256" key="2">
    <source>
        <dbReference type="ARBA" id="ARBA00005013"/>
    </source>
</evidence>
<evidence type="ECO:0000313" key="9">
    <source>
        <dbReference type="Proteomes" id="UP000002892"/>
    </source>
</evidence>
<comment type="catalytic activity">
    <reaction evidence="1 6">
        <text>7,8-dihydroneopterin = 6-hydroxymethyl-7,8-dihydropterin + glycolaldehyde</text>
        <dbReference type="Rhea" id="RHEA:10540"/>
        <dbReference type="ChEBI" id="CHEBI:17001"/>
        <dbReference type="ChEBI" id="CHEBI:17071"/>
        <dbReference type="ChEBI" id="CHEBI:44841"/>
        <dbReference type="EC" id="4.1.2.25"/>
    </reaction>
</comment>
<protein>
    <recommendedName>
        <fullName evidence="6">7,8-dihydroneopterin aldolase</fullName>
        <ecNumber evidence="6">4.1.2.25</ecNumber>
    </recommendedName>
</protein>
<dbReference type="STRING" id="646529.Desaci_0083"/>
<comment type="similarity">
    <text evidence="3 6">Belongs to the DHNA family.</text>
</comment>
<dbReference type="HOGENOM" id="CLU_112632_1_3_9"/>
<dbReference type="GO" id="GO:0046654">
    <property type="term" value="P:tetrahydrofolate biosynthetic process"/>
    <property type="evidence" value="ECO:0007669"/>
    <property type="project" value="UniProtKB-UniRule"/>
</dbReference>
<dbReference type="SMART" id="SM00905">
    <property type="entry name" value="FolB"/>
    <property type="match status" value="1"/>
</dbReference>
<dbReference type="PANTHER" id="PTHR42844:SF1">
    <property type="entry name" value="DIHYDRONEOPTERIN ALDOLASE 1-RELATED"/>
    <property type="match status" value="1"/>
</dbReference>
<dbReference type="UniPathway" id="UPA00077">
    <property type="reaction ID" value="UER00154"/>
</dbReference>
<dbReference type="InterPro" id="IPR043133">
    <property type="entry name" value="GTP-CH-I_C/QueF"/>
</dbReference>
<dbReference type="InterPro" id="IPR006156">
    <property type="entry name" value="Dihydroneopterin_aldolase"/>
</dbReference>
<comment type="function">
    <text evidence="6">Catalyzes the conversion of 7,8-dihydroneopterin to 6-hydroxymethyl-7,8-dihydropterin.</text>
</comment>
<dbReference type="EMBL" id="CP003639">
    <property type="protein sequence ID" value="AFM39198.1"/>
    <property type="molecule type" value="Genomic_DNA"/>
</dbReference>
<dbReference type="RefSeq" id="WP_014825214.1">
    <property type="nucleotide sequence ID" value="NC_018068.1"/>
</dbReference>
<sequence>MSGHDVIHLRGLEFYAYHGALPEEQVLGQKFIIDMDLFADLSRAGISDHVKDTIHYGEVYNVIKVCVRDDKHQLIEHLAEKIARTVLSKFSCDSVRVEVHKPQAPVAGIFRDVSVEIWRQAGEKA</sequence>
<dbReference type="GO" id="GO:0046656">
    <property type="term" value="P:folic acid biosynthetic process"/>
    <property type="evidence" value="ECO:0007669"/>
    <property type="project" value="UniProtKB-UniRule"/>
</dbReference>
<dbReference type="FunFam" id="3.30.1130.10:FF:000003">
    <property type="entry name" value="7,8-dihydroneopterin aldolase"/>
    <property type="match status" value="1"/>
</dbReference>
<dbReference type="InterPro" id="IPR006157">
    <property type="entry name" value="FolB_dom"/>
</dbReference>
<dbReference type="AlphaFoldDB" id="I4D074"/>
<gene>
    <name evidence="8" type="ordered locus">Desaci_0083</name>
</gene>
<dbReference type="GO" id="GO:0004150">
    <property type="term" value="F:dihydroneopterin aldolase activity"/>
    <property type="evidence" value="ECO:0007669"/>
    <property type="project" value="UniProtKB-UniRule"/>
</dbReference>
<dbReference type="NCBIfam" id="TIGR00526">
    <property type="entry name" value="folB_dom"/>
    <property type="match status" value="1"/>
</dbReference>
<dbReference type="KEGG" id="dai:Desaci_0083"/>
<dbReference type="OrthoDB" id="9808041at2"/>
<dbReference type="eggNOG" id="COG1539">
    <property type="taxonomic scope" value="Bacteria"/>
</dbReference>
<evidence type="ECO:0000256" key="3">
    <source>
        <dbReference type="ARBA" id="ARBA00005708"/>
    </source>
</evidence>
<reference evidence="8 9" key="1">
    <citation type="journal article" date="2012" name="J. Bacteriol.">
        <title>Complete genome sequences of Desulfosporosinus orientis DSM765T, Desulfosporosinus youngiae DSM17734T, Desulfosporosinus meridiei DSM13257T, and Desulfosporosinus acidiphilus DSM22704T.</title>
        <authorList>
            <person name="Pester M."/>
            <person name="Brambilla E."/>
            <person name="Alazard D."/>
            <person name="Rattei T."/>
            <person name="Weinmaier T."/>
            <person name="Han J."/>
            <person name="Lucas S."/>
            <person name="Lapidus A."/>
            <person name="Cheng J.F."/>
            <person name="Goodwin L."/>
            <person name="Pitluck S."/>
            <person name="Peters L."/>
            <person name="Ovchinnikova G."/>
            <person name="Teshima H."/>
            <person name="Detter J.C."/>
            <person name="Han C.S."/>
            <person name="Tapia R."/>
            <person name="Land M.L."/>
            <person name="Hauser L."/>
            <person name="Kyrpides N.C."/>
            <person name="Ivanova N.N."/>
            <person name="Pagani I."/>
            <person name="Huntmann M."/>
            <person name="Wei C.L."/>
            <person name="Davenport K.W."/>
            <person name="Daligault H."/>
            <person name="Chain P.S."/>
            <person name="Chen A."/>
            <person name="Mavromatis K."/>
            <person name="Markowitz V."/>
            <person name="Szeto E."/>
            <person name="Mikhailova N."/>
            <person name="Pati A."/>
            <person name="Wagner M."/>
            <person name="Woyke T."/>
            <person name="Ollivier B."/>
            <person name="Klenk H.P."/>
            <person name="Spring S."/>
            <person name="Loy A."/>
        </authorList>
    </citation>
    <scope>NUCLEOTIDE SEQUENCE [LARGE SCALE GENOMIC DNA]</scope>
    <source>
        <strain evidence="9">DSM 22704 / JCM 16185 / SJ4</strain>
    </source>
</reference>
<dbReference type="Pfam" id="PF02152">
    <property type="entry name" value="FolB"/>
    <property type="match status" value="1"/>
</dbReference>
<dbReference type="Proteomes" id="UP000002892">
    <property type="component" value="Chromosome"/>
</dbReference>
<evidence type="ECO:0000256" key="6">
    <source>
        <dbReference type="RuleBase" id="RU362079"/>
    </source>
</evidence>
<feature type="domain" description="Dihydroneopterin aldolase/epimerase" evidence="7">
    <location>
        <begin position="7"/>
        <end position="119"/>
    </location>
</feature>
<evidence type="ECO:0000313" key="8">
    <source>
        <dbReference type="EMBL" id="AFM39198.1"/>
    </source>
</evidence>
<evidence type="ECO:0000256" key="1">
    <source>
        <dbReference type="ARBA" id="ARBA00001353"/>
    </source>
</evidence>
<keyword evidence="4 6" id="KW-0289">Folate biosynthesis</keyword>
<evidence type="ECO:0000259" key="7">
    <source>
        <dbReference type="SMART" id="SM00905"/>
    </source>
</evidence>
<dbReference type="Gene3D" id="3.30.1130.10">
    <property type="match status" value="1"/>
</dbReference>
<dbReference type="EC" id="4.1.2.25" evidence="6"/>
<organism evidence="8 9">
    <name type="scientific">Desulfosporosinus acidiphilus (strain DSM 22704 / JCM 16185 / SJ4)</name>
    <dbReference type="NCBI Taxonomy" id="646529"/>
    <lineage>
        <taxon>Bacteria</taxon>
        <taxon>Bacillati</taxon>
        <taxon>Bacillota</taxon>
        <taxon>Clostridia</taxon>
        <taxon>Eubacteriales</taxon>
        <taxon>Desulfitobacteriaceae</taxon>
        <taxon>Desulfosporosinus</taxon>
    </lineage>
</organism>
<keyword evidence="9" id="KW-1185">Reference proteome</keyword>
<accession>I4D074</accession>
<dbReference type="GO" id="GO:0005737">
    <property type="term" value="C:cytoplasm"/>
    <property type="evidence" value="ECO:0007669"/>
    <property type="project" value="TreeGrafter"/>
</dbReference>
<proteinExistence type="inferred from homology"/>
<dbReference type="NCBIfam" id="TIGR00525">
    <property type="entry name" value="folB"/>
    <property type="match status" value="1"/>
</dbReference>
<name>I4D074_DESAJ</name>
<dbReference type="CDD" id="cd00534">
    <property type="entry name" value="DHNA_DHNTPE"/>
    <property type="match status" value="1"/>
</dbReference>
<evidence type="ECO:0000256" key="4">
    <source>
        <dbReference type="ARBA" id="ARBA00022909"/>
    </source>
</evidence>
<evidence type="ECO:0000256" key="5">
    <source>
        <dbReference type="ARBA" id="ARBA00023239"/>
    </source>
</evidence>
<comment type="pathway">
    <text evidence="2 6">Cofactor biosynthesis; tetrahydrofolate biosynthesis; 2-amino-4-hydroxy-6-hydroxymethyl-7,8-dihydropteridine diphosphate from 7,8-dihydroneopterin triphosphate: step 3/4.</text>
</comment>
<keyword evidence="5 6" id="KW-0456">Lyase</keyword>
<dbReference type="PANTHER" id="PTHR42844">
    <property type="entry name" value="DIHYDRONEOPTERIN ALDOLASE 1-RELATED"/>
    <property type="match status" value="1"/>
</dbReference>
<dbReference type="SUPFAM" id="SSF55620">
    <property type="entry name" value="Tetrahydrobiopterin biosynthesis enzymes-like"/>
    <property type="match status" value="1"/>
</dbReference>